<keyword evidence="12" id="KW-1185">Reference proteome</keyword>
<dbReference type="STRING" id="6412.T1EH00"/>
<dbReference type="InterPro" id="IPR034035">
    <property type="entry name" value="Astacin-like_dom"/>
</dbReference>
<gene>
    <name evidence="11" type="primary">20195850</name>
    <name evidence="10" type="ORF">HELRODRAFT_124058</name>
</gene>
<dbReference type="EMBL" id="KB097612">
    <property type="protein sequence ID" value="ESN93440.1"/>
    <property type="molecule type" value="Genomic_DNA"/>
</dbReference>
<keyword evidence="3 6" id="KW-0378">Hydrolase</keyword>
<protein>
    <recommendedName>
        <fullName evidence="7">Metalloendopeptidase</fullName>
        <ecNumber evidence="7">3.4.24.-</ecNumber>
    </recommendedName>
</protein>
<dbReference type="GO" id="GO:0005615">
    <property type="term" value="C:extracellular space"/>
    <property type="evidence" value="ECO:0000318"/>
    <property type="project" value="GO_Central"/>
</dbReference>
<evidence type="ECO:0000256" key="4">
    <source>
        <dbReference type="ARBA" id="ARBA00022833"/>
    </source>
</evidence>
<dbReference type="HOGENOM" id="CLU_017286_4_0_1"/>
<organism evidence="11 12">
    <name type="scientific">Helobdella robusta</name>
    <name type="common">Californian leech</name>
    <dbReference type="NCBI Taxonomy" id="6412"/>
    <lineage>
        <taxon>Eukaryota</taxon>
        <taxon>Metazoa</taxon>
        <taxon>Spiralia</taxon>
        <taxon>Lophotrochozoa</taxon>
        <taxon>Annelida</taxon>
        <taxon>Clitellata</taxon>
        <taxon>Hirudinea</taxon>
        <taxon>Rhynchobdellida</taxon>
        <taxon>Glossiphoniidae</taxon>
        <taxon>Helobdella</taxon>
    </lineage>
</organism>
<accession>T1EH00</accession>
<dbReference type="PANTHER" id="PTHR10127">
    <property type="entry name" value="DISCOIDIN, CUB, EGF, LAMININ , AND ZINC METALLOPROTEASE DOMAIN CONTAINING"/>
    <property type="match status" value="1"/>
</dbReference>
<dbReference type="Pfam" id="PF01400">
    <property type="entry name" value="Astacin"/>
    <property type="match status" value="1"/>
</dbReference>
<evidence type="ECO:0000256" key="1">
    <source>
        <dbReference type="ARBA" id="ARBA00022670"/>
    </source>
</evidence>
<keyword evidence="8" id="KW-0472">Membrane</keyword>
<evidence type="ECO:0000313" key="10">
    <source>
        <dbReference type="EMBL" id="ESN93440.1"/>
    </source>
</evidence>
<keyword evidence="5 6" id="KW-0482">Metalloprotease</keyword>
<dbReference type="eggNOG" id="KOG3714">
    <property type="taxonomic scope" value="Eukaryota"/>
</dbReference>
<dbReference type="InterPro" id="IPR006026">
    <property type="entry name" value="Peptidase_Metallo"/>
</dbReference>
<dbReference type="InterPro" id="IPR001506">
    <property type="entry name" value="Peptidase_M12A"/>
</dbReference>
<reference evidence="12" key="1">
    <citation type="submission" date="2012-12" db="EMBL/GenBank/DDBJ databases">
        <authorList>
            <person name="Hellsten U."/>
            <person name="Grimwood J."/>
            <person name="Chapman J.A."/>
            <person name="Shapiro H."/>
            <person name="Aerts A."/>
            <person name="Otillar R.P."/>
            <person name="Terry A.Y."/>
            <person name="Boore J.L."/>
            <person name="Simakov O."/>
            <person name="Marletaz F."/>
            <person name="Cho S.-J."/>
            <person name="Edsinger-Gonzales E."/>
            <person name="Havlak P."/>
            <person name="Kuo D.-H."/>
            <person name="Larsson T."/>
            <person name="Lv J."/>
            <person name="Arendt D."/>
            <person name="Savage R."/>
            <person name="Osoegawa K."/>
            <person name="de Jong P."/>
            <person name="Lindberg D.R."/>
            <person name="Seaver E.C."/>
            <person name="Weisblat D.A."/>
            <person name="Putnam N.H."/>
            <person name="Grigoriev I.V."/>
            <person name="Rokhsar D.S."/>
        </authorList>
    </citation>
    <scope>NUCLEOTIDE SEQUENCE</scope>
</reference>
<evidence type="ECO:0000256" key="5">
    <source>
        <dbReference type="ARBA" id="ARBA00023049"/>
    </source>
</evidence>
<dbReference type="SUPFAM" id="SSF55486">
    <property type="entry name" value="Metalloproteases ('zincins'), catalytic domain"/>
    <property type="match status" value="1"/>
</dbReference>
<evidence type="ECO:0000256" key="8">
    <source>
        <dbReference type="SAM" id="Phobius"/>
    </source>
</evidence>
<evidence type="ECO:0000313" key="12">
    <source>
        <dbReference type="Proteomes" id="UP000015101"/>
    </source>
</evidence>
<dbReference type="OrthoDB" id="431034at2759"/>
<reference evidence="11" key="3">
    <citation type="submission" date="2015-06" db="UniProtKB">
        <authorList>
            <consortium name="EnsemblMetazoa"/>
        </authorList>
    </citation>
    <scope>IDENTIFICATION</scope>
</reference>
<evidence type="ECO:0000256" key="3">
    <source>
        <dbReference type="ARBA" id="ARBA00022801"/>
    </source>
</evidence>
<dbReference type="KEGG" id="hro:HELRODRAFT_124058"/>
<feature type="binding site" evidence="6">
    <location>
        <position position="74"/>
    </location>
    <ligand>
        <name>Zn(2+)</name>
        <dbReference type="ChEBI" id="CHEBI:29105"/>
        <note>catalytic</note>
    </ligand>
</feature>
<dbReference type="GeneID" id="20195850"/>
<dbReference type="CDD" id="cd04280">
    <property type="entry name" value="ZnMc_astacin_like"/>
    <property type="match status" value="1"/>
</dbReference>
<dbReference type="Proteomes" id="UP000015101">
    <property type="component" value="Unassembled WGS sequence"/>
</dbReference>
<dbReference type="EMBL" id="AMQM01007424">
    <property type="status" value="NOT_ANNOTATED_CDS"/>
    <property type="molecule type" value="Genomic_DNA"/>
</dbReference>
<dbReference type="InParanoid" id="T1EH00"/>
<evidence type="ECO:0000256" key="7">
    <source>
        <dbReference type="RuleBase" id="RU361183"/>
    </source>
</evidence>
<dbReference type="OMA" id="NTHNIYI"/>
<dbReference type="CTD" id="20195850"/>
<evidence type="ECO:0000256" key="2">
    <source>
        <dbReference type="ARBA" id="ARBA00022723"/>
    </source>
</evidence>
<proteinExistence type="predicted"/>
<feature type="binding site" evidence="6">
    <location>
        <position position="78"/>
    </location>
    <ligand>
        <name>Zn(2+)</name>
        <dbReference type="ChEBI" id="CHEBI:29105"/>
        <note>catalytic</note>
    </ligand>
</feature>
<feature type="active site" evidence="6">
    <location>
        <position position="75"/>
    </location>
</feature>
<keyword evidence="8" id="KW-1133">Transmembrane helix</keyword>
<dbReference type="GO" id="GO:0006508">
    <property type="term" value="P:proteolysis"/>
    <property type="evidence" value="ECO:0007669"/>
    <property type="project" value="UniProtKB-KW"/>
</dbReference>
<dbReference type="Gene3D" id="3.40.390.10">
    <property type="entry name" value="Collagenase (Catalytic Domain)"/>
    <property type="match status" value="1"/>
</dbReference>
<dbReference type="AlphaFoldDB" id="T1EH00"/>
<evidence type="ECO:0000313" key="11">
    <source>
        <dbReference type="EnsemblMetazoa" id="HelroP124058"/>
    </source>
</evidence>
<feature type="binding site" evidence="6">
    <location>
        <position position="84"/>
    </location>
    <ligand>
        <name>Zn(2+)</name>
        <dbReference type="ChEBI" id="CHEBI:29105"/>
        <note>catalytic</note>
    </ligand>
</feature>
<dbReference type="PROSITE" id="PS51864">
    <property type="entry name" value="ASTACIN"/>
    <property type="match status" value="1"/>
</dbReference>
<sequence>KTRIRKAISYWQSFTCIRFKEIHTRIHTHTNTHNIYIYMCVCVCVCWSYVGFTGQFNQTISVGDGCQSNGTIAHEIGHSIGLWHEQSRPDRDLHVSINEVNVADGKLFNFRKRTWGEVVTHDVPYDLGSNMHYGSKYYAKDPNVTLTTVQTRDPLMSMVIGQREELSFYDVKMANIAY</sequence>
<name>T1EH00_HELRO</name>
<keyword evidence="2 6" id="KW-0479">Metal-binding</keyword>
<dbReference type="PANTHER" id="PTHR10127:SF780">
    <property type="entry name" value="METALLOENDOPEPTIDASE"/>
    <property type="match status" value="1"/>
</dbReference>
<dbReference type="GO" id="GO:0008270">
    <property type="term" value="F:zinc ion binding"/>
    <property type="evidence" value="ECO:0007669"/>
    <property type="project" value="UniProtKB-UniRule"/>
</dbReference>
<feature type="transmembrane region" description="Helical" evidence="8">
    <location>
        <begin position="35"/>
        <end position="52"/>
    </location>
</feature>
<dbReference type="FunFam" id="3.40.390.10:FF:000062">
    <property type="entry name" value="Zinc metalloproteinase"/>
    <property type="match status" value="1"/>
</dbReference>
<dbReference type="PRINTS" id="PR00480">
    <property type="entry name" value="ASTACIN"/>
</dbReference>
<dbReference type="EnsemblMetazoa" id="HelroT124058">
    <property type="protein sequence ID" value="HelroP124058"/>
    <property type="gene ID" value="HelroG124058"/>
</dbReference>
<dbReference type="InterPro" id="IPR024079">
    <property type="entry name" value="MetalloPept_cat_dom_sf"/>
</dbReference>
<keyword evidence="4 6" id="KW-0862">Zinc</keyword>
<reference evidence="10 12" key="2">
    <citation type="journal article" date="2013" name="Nature">
        <title>Insights into bilaterian evolution from three spiralian genomes.</title>
        <authorList>
            <person name="Simakov O."/>
            <person name="Marletaz F."/>
            <person name="Cho S.J."/>
            <person name="Edsinger-Gonzales E."/>
            <person name="Havlak P."/>
            <person name="Hellsten U."/>
            <person name="Kuo D.H."/>
            <person name="Larsson T."/>
            <person name="Lv J."/>
            <person name="Arendt D."/>
            <person name="Savage R."/>
            <person name="Osoegawa K."/>
            <person name="de Jong P."/>
            <person name="Grimwood J."/>
            <person name="Chapman J.A."/>
            <person name="Shapiro H."/>
            <person name="Aerts A."/>
            <person name="Otillar R.P."/>
            <person name="Terry A.Y."/>
            <person name="Boore J.L."/>
            <person name="Grigoriev I.V."/>
            <person name="Lindberg D.R."/>
            <person name="Seaver E.C."/>
            <person name="Weisblat D.A."/>
            <person name="Putnam N.H."/>
            <person name="Rokhsar D.S."/>
        </authorList>
    </citation>
    <scope>NUCLEOTIDE SEQUENCE</scope>
</reference>
<feature type="domain" description="Peptidase M12A" evidence="9">
    <location>
        <begin position="1"/>
        <end position="178"/>
    </location>
</feature>
<dbReference type="RefSeq" id="XP_009028503.1">
    <property type="nucleotide sequence ID" value="XM_009030255.1"/>
</dbReference>
<comment type="cofactor">
    <cofactor evidence="6 7">
        <name>Zn(2+)</name>
        <dbReference type="ChEBI" id="CHEBI:29105"/>
    </cofactor>
    <text evidence="6 7">Binds 1 zinc ion per subunit.</text>
</comment>
<comment type="caution">
    <text evidence="6">Lacks conserved residue(s) required for the propagation of feature annotation.</text>
</comment>
<evidence type="ECO:0000259" key="9">
    <source>
        <dbReference type="PROSITE" id="PS51864"/>
    </source>
</evidence>
<evidence type="ECO:0000256" key="6">
    <source>
        <dbReference type="PROSITE-ProRule" id="PRU01211"/>
    </source>
</evidence>
<keyword evidence="1 6" id="KW-0645">Protease</keyword>
<dbReference type="GO" id="GO:0004222">
    <property type="term" value="F:metalloendopeptidase activity"/>
    <property type="evidence" value="ECO:0000318"/>
    <property type="project" value="GO_Central"/>
</dbReference>
<keyword evidence="8" id="KW-0812">Transmembrane</keyword>
<dbReference type="EC" id="3.4.24.-" evidence="7"/>
<dbReference type="SMART" id="SM00235">
    <property type="entry name" value="ZnMc"/>
    <property type="match status" value="1"/>
</dbReference>